<evidence type="ECO:0000313" key="4">
    <source>
        <dbReference type="EMBL" id="MBL0387005.1"/>
    </source>
</evidence>
<keyword evidence="2" id="KW-0732">Signal</keyword>
<proteinExistence type="predicted"/>
<dbReference type="PANTHER" id="PTHR30404:SF0">
    <property type="entry name" value="N-ACETYLMURAMOYL-L-ALANINE AMIDASE AMIC"/>
    <property type="match status" value="1"/>
</dbReference>
<evidence type="ECO:0000313" key="5">
    <source>
        <dbReference type="Proteomes" id="UP000602284"/>
    </source>
</evidence>
<dbReference type="Pfam" id="PF01520">
    <property type="entry name" value="Amidase_3"/>
    <property type="match status" value="1"/>
</dbReference>
<organism evidence="4 5">
    <name type="scientific">Tumebacillus amylolyticus</name>
    <dbReference type="NCBI Taxonomy" id="2801339"/>
    <lineage>
        <taxon>Bacteria</taxon>
        <taxon>Bacillati</taxon>
        <taxon>Bacillota</taxon>
        <taxon>Bacilli</taxon>
        <taxon>Bacillales</taxon>
        <taxon>Alicyclobacillaceae</taxon>
        <taxon>Tumebacillus</taxon>
    </lineage>
</organism>
<dbReference type="PANTHER" id="PTHR30404">
    <property type="entry name" value="N-ACETYLMURAMOYL-L-ALANINE AMIDASE"/>
    <property type="match status" value="1"/>
</dbReference>
<dbReference type="SUPFAM" id="SSF53187">
    <property type="entry name" value="Zn-dependent exopeptidases"/>
    <property type="match status" value="1"/>
</dbReference>
<name>A0ABS1JA02_9BACL</name>
<evidence type="ECO:0000256" key="2">
    <source>
        <dbReference type="SAM" id="SignalP"/>
    </source>
</evidence>
<dbReference type="InterPro" id="IPR002508">
    <property type="entry name" value="MurNAc-LAA_cat"/>
</dbReference>
<dbReference type="CDD" id="cd02696">
    <property type="entry name" value="MurNAc-LAA"/>
    <property type="match status" value="1"/>
</dbReference>
<gene>
    <name evidence="4" type="ORF">JJB07_10090</name>
</gene>
<dbReference type="SMART" id="SM00646">
    <property type="entry name" value="Ami_3"/>
    <property type="match status" value="1"/>
</dbReference>
<keyword evidence="1" id="KW-0378">Hydrolase</keyword>
<comment type="caution">
    <text evidence="4">The sequence shown here is derived from an EMBL/GenBank/DDBJ whole genome shotgun (WGS) entry which is preliminary data.</text>
</comment>
<dbReference type="RefSeq" id="WP_201634435.1">
    <property type="nucleotide sequence ID" value="NZ_JAEQNB010000002.1"/>
</dbReference>
<feature type="domain" description="MurNAc-LAA" evidence="3">
    <location>
        <begin position="121"/>
        <end position="230"/>
    </location>
</feature>
<reference evidence="4 5" key="1">
    <citation type="submission" date="2021-01" db="EMBL/GenBank/DDBJ databases">
        <title>Tumebacillus sp. strain ITR2 16S ribosomal RNA gene Genome sequencing and assembly.</title>
        <authorList>
            <person name="Kang M."/>
        </authorList>
    </citation>
    <scope>NUCLEOTIDE SEQUENCE [LARGE SCALE GENOMIC DNA]</scope>
    <source>
        <strain evidence="4 5">ITR2</strain>
    </source>
</reference>
<feature type="signal peptide" evidence="2">
    <location>
        <begin position="1"/>
        <end position="23"/>
    </location>
</feature>
<accession>A0ABS1JA02</accession>
<dbReference type="EMBL" id="JAEQNB010000002">
    <property type="protein sequence ID" value="MBL0387005.1"/>
    <property type="molecule type" value="Genomic_DNA"/>
</dbReference>
<evidence type="ECO:0000259" key="3">
    <source>
        <dbReference type="SMART" id="SM00646"/>
    </source>
</evidence>
<sequence length="236" mass="24846">MKLTRTLAAALVLSSVLSVPAFAAKPVQQTQIAGEAMSNAEAAPSSYGKAPATITATANPVIALDAGHGGSDPGGVGNGLYEKNLTLDIANRAKSYITTNYPASVVMTRSSDVDVSLASRANIANNAGASFFVSMHINAFSDSSANGLETYYYPGSTNGQNLATDLYNKLKASYSVLRGVKSADFYVLHYTNMPASLGETGFISNATDASKLNTTTFRQTLATQYAQGMHLYWWGN</sequence>
<evidence type="ECO:0000256" key="1">
    <source>
        <dbReference type="ARBA" id="ARBA00022801"/>
    </source>
</evidence>
<dbReference type="InterPro" id="IPR050695">
    <property type="entry name" value="N-acetylmuramoyl_amidase_3"/>
</dbReference>
<feature type="chain" id="PRO_5047328745" evidence="2">
    <location>
        <begin position="24"/>
        <end position="236"/>
    </location>
</feature>
<keyword evidence="5" id="KW-1185">Reference proteome</keyword>
<dbReference type="Proteomes" id="UP000602284">
    <property type="component" value="Unassembled WGS sequence"/>
</dbReference>
<protein>
    <submittedName>
        <fullName evidence="4">N-acetylmuramoyl-L-alanine amidase</fullName>
    </submittedName>
</protein>
<dbReference type="Gene3D" id="3.40.630.40">
    <property type="entry name" value="Zn-dependent exopeptidases"/>
    <property type="match status" value="1"/>
</dbReference>